<dbReference type="OrthoDB" id="2510110at2"/>
<feature type="chain" id="PRO_5039002739" evidence="6">
    <location>
        <begin position="38"/>
        <end position="445"/>
    </location>
</feature>
<comment type="subcellular location">
    <subcellularLocation>
        <location evidence="1">Cell envelope</location>
    </subcellularLocation>
</comment>
<protein>
    <submittedName>
        <fullName evidence="7">Multiple sugar transport system substrate-binding protein</fullName>
    </submittedName>
</protein>
<evidence type="ECO:0000313" key="8">
    <source>
        <dbReference type="Proteomes" id="UP000199012"/>
    </source>
</evidence>
<evidence type="ECO:0000256" key="2">
    <source>
        <dbReference type="ARBA" id="ARBA00008520"/>
    </source>
</evidence>
<keyword evidence="8" id="KW-1185">Reference proteome</keyword>
<keyword evidence="3" id="KW-0813">Transport</keyword>
<accession>A0A1I1AA69</accession>
<dbReference type="SUPFAM" id="SSF53850">
    <property type="entry name" value="Periplasmic binding protein-like II"/>
    <property type="match status" value="1"/>
</dbReference>
<keyword evidence="7" id="KW-0762">Sugar transport</keyword>
<dbReference type="Proteomes" id="UP000199012">
    <property type="component" value="Unassembled WGS sequence"/>
</dbReference>
<dbReference type="GO" id="GO:0030313">
    <property type="term" value="C:cell envelope"/>
    <property type="evidence" value="ECO:0007669"/>
    <property type="project" value="UniProtKB-SubCell"/>
</dbReference>
<dbReference type="PANTHER" id="PTHR43649">
    <property type="entry name" value="ARABINOSE-BINDING PROTEIN-RELATED"/>
    <property type="match status" value="1"/>
</dbReference>
<evidence type="ECO:0000256" key="5">
    <source>
        <dbReference type="SAM" id="MobiDB-lite"/>
    </source>
</evidence>
<dbReference type="InterPro" id="IPR050490">
    <property type="entry name" value="Bact_solute-bd_prot1"/>
</dbReference>
<dbReference type="CDD" id="cd13585">
    <property type="entry name" value="PBP2_TMBP_like"/>
    <property type="match status" value="1"/>
</dbReference>
<evidence type="ECO:0000313" key="7">
    <source>
        <dbReference type="EMBL" id="SFB34827.1"/>
    </source>
</evidence>
<dbReference type="Gene3D" id="3.40.190.10">
    <property type="entry name" value="Periplasmic binding protein-like II"/>
    <property type="match status" value="1"/>
</dbReference>
<reference evidence="7 8" key="1">
    <citation type="submission" date="2016-10" db="EMBL/GenBank/DDBJ databases">
        <authorList>
            <person name="de Groot N.N."/>
        </authorList>
    </citation>
    <scope>NUCLEOTIDE SEQUENCE [LARGE SCALE GENOMIC DNA]</scope>
    <source>
        <strain evidence="7 8">CGMCC 4.6945</strain>
    </source>
</reference>
<proteinExistence type="inferred from homology"/>
<evidence type="ECO:0000256" key="4">
    <source>
        <dbReference type="ARBA" id="ARBA00022729"/>
    </source>
</evidence>
<dbReference type="PANTHER" id="PTHR43649:SF31">
    <property type="entry name" value="SN-GLYCEROL-3-PHOSPHATE-BINDING PERIPLASMIC PROTEIN UGPB"/>
    <property type="match status" value="1"/>
</dbReference>
<keyword evidence="4 6" id="KW-0732">Signal</keyword>
<dbReference type="AlphaFoldDB" id="A0A1I1AA69"/>
<evidence type="ECO:0000256" key="3">
    <source>
        <dbReference type="ARBA" id="ARBA00022448"/>
    </source>
</evidence>
<gene>
    <name evidence="7" type="ORF">SAMN05421867_11650</name>
</gene>
<feature type="signal peptide" evidence="6">
    <location>
        <begin position="1"/>
        <end position="37"/>
    </location>
</feature>
<dbReference type="STRING" id="988821.SAMN05421867_11650"/>
<comment type="similarity">
    <text evidence="2">Belongs to the bacterial solute-binding protein 1 family.</text>
</comment>
<evidence type="ECO:0000256" key="1">
    <source>
        <dbReference type="ARBA" id="ARBA00004196"/>
    </source>
</evidence>
<feature type="region of interest" description="Disordered" evidence="5">
    <location>
        <begin position="1"/>
        <end position="21"/>
    </location>
</feature>
<dbReference type="EMBL" id="FOKA01000016">
    <property type="protein sequence ID" value="SFB34827.1"/>
    <property type="molecule type" value="Genomic_DNA"/>
</dbReference>
<dbReference type="Pfam" id="PF01547">
    <property type="entry name" value="SBP_bac_1"/>
    <property type="match status" value="1"/>
</dbReference>
<evidence type="ECO:0000256" key="6">
    <source>
        <dbReference type="SAM" id="SignalP"/>
    </source>
</evidence>
<dbReference type="InterPro" id="IPR006059">
    <property type="entry name" value="SBP"/>
</dbReference>
<organism evidence="7 8">
    <name type="scientific">Cellulomonas marina</name>
    <dbReference type="NCBI Taxonomy" id="988821"/>
    <lineage>
        <taxon>Bacteria</taxon>
        <taxon>Bacillati</taxon>
        <taxon>Actinomycetota</taxon>
        <taxon>Actinomycetes</taxon>
        <taxon>Micrococcales</taxon>
        <taxon>Cellulomonadaceae</taxon>
        <taxon>Cellulomonas</taxon>
    </lineage>
</organism>
<sequence length="445" mass="47537">MSAVTSRTSSTSRTRGRRTRARAGAAVAALSVLALTAACGSGGGGEGSSDGGGTTELTMAVWGGDTDKAAYQARIDMLEEEHPDIQVTLQLIPSDQYAQKVQTMIAGGDGPDIMQVAENVNVYSSKSQILPLDGYVAEAGLDLEERFGPVGTLYSYEDSVYAIPDRSGAMITYYNKDLFDAAGVAYPTADWTWEDARDAMQKLTVPGQQWGYGGAGWWAQWWSLAYQNGGAIIDESGAPTADSPEVVEALQWANDLTFKDHVSPTPAEYADMGPDMGGDPAFVAGKVAMNTTGFWAIGGLEDAGFNWDIAPFWGGKEKAVTAFGSGLAISRDSDAPDKAFEAIDFLTDAKAQEVIIDMAQDVPANLEVQNSDAFLNPEWATTPINMAAFGESADHIYRAPFIPEWNEMQQAFTDNLETFWNTGGDAKSALTAVQSQLESVVRTDG</sequence>
<dbReference type="RefSeq" id="WP_090034284.1">
    <property type="nucleotide sequence ID" value="NZ_BONM01000032.1"/>
</dbReference>
<name>A0A1I1AA69_9CELL</name>
<feature type="compositionally biased region" description="Low complexity" evidence="5">
    <location>
        <begin position="1"/>
        <end position="13"/>
    </location>
</feature>